<accession>A0ABS4VM48</accession>
<comment type="caution">
    <text evidence="4">The sequence shown here is derived from an EMBL/GenBank/DDBJ whole genome shotgun (WGS) entry which is preliminary data.</text>
</comment>
<proteinExistence type="inferred from homology"/>
<dbReference type="PANTHER" id="PTHR43899">
    <property type="entry name" value="RH59310P"/>
    <property type="match status" value="1"/>
</dbReference>
<dbReference type="PANTHER" id="PTHR43899:SF13">
    <property type="entry name" value="RH59310P"/>
    <property type="match status" value="1"/>
</dbReference>
<evidence type="ECO:0000313" key="5">
    <source>
        <dbReference type="Proteomes" id="UP001519295"/>
    </source>
</evidence>
<dbReference type="Gene3D" id="3.40.50.720">
    <property type="entry name" value="NAD(P)-binding Rossmann-like Domain"/>
    <property type="match status" value="1"/>
</dbReference>
<evidence type="ECO:0000256" key="1">
    <source>
        <dbReference type="ARBA" id="ARBA00006484"/>
    </source>
</evidence>
<feature type="region of interest" description="Disordered" evidence="3">
    <location>
        <begin position="263"/>
        <end position="304"/>
    </location>
</feature>
<sequence>MTLALITGGGSGIGAVLADRLASRGHDLLLVTRDAGRMHGTARALAARHGVRADVLVADLATRHGLFRLEALLSGPEALAVDVLVHDAVSEVAGTPGVLLTVGQQQSRIDLGVTATMRLTHAALPGMLRRGTGAVVTVGTPALPAEEPSTSWAVAFTSALASTLGGTGVRAVAVRPDGRPGWTGRDGEVVLADLDAGRTVSVPGDRNVLRELPRRVAAAGARAARRGADLLSDVTHQPPAGPPAAAAAVPAVAVDVAGRRPVPAPGCGRTPEEILASGTPGPVRAPSRLPDLPARPDSGRTTVAAPACGRSAHYVTGSLRTAEQRARAAAAARDRARHRGTGTHAVAGATAGH</sequence>
<reference evidence="4 5" key="1">
    <citation type="submission" date="2021-03" db="EMBL/GenBank/DDBJ databases">
        <title>Sequencing the genomes of 1000 actinobacteria strains.</title>
        <authorList>
            <person name="Klenk H.-P."/>
        </authorList>
    </citation>
    <scope>NUCLEOTIDE SEQUENCE [LARGE SCALE GENOMIC DNA]</scope>
    <source>
        <strain evidence="4 5">DSM 45256</strain>
    </source>
</reference>
<dbReference type="RefSeq" id="WP_210024979.1">
    <property type="nucleotide sequence ID" value="NZ_JAGINU010000001.1"/>
</dbReference>
<dbReference type="InterPro" id="IPR051019">
    <property type="entry name" value="VLCFA-Steroid_DH"/>
</dbReference>
<feature type="region of interest" description="Disordered" evidence="3">
    <location>
        <begin position="333"/>
        <end position="353"/>
    </location>
</feature>
<protein>
    <submittedName>
        <fullName evidence="4">NADP-dependent 3-hydroxy acid dehydrogenase YdfG</fullName>
    </submittedName>
</protein>
<evidence type="ECO:0000313" key="4">
    <source>
        <dbReference type="EMBL" id="MBP2365000.1"/>
    </source>
</evidence>
<organism evidence="4 5">
    <name type="scientific">Pseudonocardia parietis</name>
    <dbReference type="NCBI Taxonomy" id="570936"/>
    <lineage>
        <taxon>Bacteria</taxon>
        <taxon>Bacillati</taxon>
        <taxon>Actinomycetota</taxon>
        <taxon>Actinomycetes</taxon>
        <taxon>Pseudonocardiales</taxon>
        <taxon>Pseudonocardiaceae</taxon>
        <taxon>Pseudonocardia</taxon>
    </lineage>
</organism>
<name>A0ABS4VM48_9PSEU</name>
<dbReference type="SUPFAM" id="SSF51735">
    <property type="entry name" value="NAD(P)-binding Rossmann-fold domains"/>
    <property type="match status" value="1"/>
</dbReference>
<dbReference type="InterPro" id="IPR036291">
    <property type="entry name" value="NAD(P)-bd_dom_sf"/>
</dbReference>
<dbReference type="Proteomes" id="UP001519295">
    <property type="component" value="Unassembled WGS sequence"/>
</dbReference>
<feature type="compositionally biased region" description="Low complexity" evidence="3">
    <location>
        <begin position="342"/>
        <end position="353"/>
    </location>
</feature>
<keyword evidence="2" id="KW-0560">Oxidoreductase</keyword>
<evidence type="ECO:0000256" key="2">
    <source>
        <dbReference type="ARBA" id="ARBA00023002"/>
    </source>
</evidence>
<keyword evidence="5" id="KW-1185">Reference proteome</keyword>
<dbReference type="EMBL" id="JAGINU010000001">
    <property type="protein sequence ID" value="MBP2365000.1"/>
    <property type="molecule type" value="Genomic_DNA"/>
</dbReference>
<gene>
    <name evidence="4" type="ORF">JOF36_000696</name>
</gene>
<dbReference type="CDD" id="cd05233">
    <property type="entry name" value="SDR_c"/>
    <property type="match status" value="1"/>
</dbReference>
<evidence type="ECO:0000256" key="3">
    <source>
        <dbReference type="SAM" id="MobiDB-lite"/>
    </source>
</evidence>
<dbReference type="PRINTS" id="PR00081">
    <property type="entry name" value="GDHRDH"/>
</dbReference>
<dbReference type="Pfam" id="PF00106">
    <property type="entry name" value="adh_short"/>
    <property type="match status" value="1"/>
</dbReference>
<comment type="similarity">
    <text evidence="1">Belongs to the short-chain dehydrogenases/reductases (SDR) family.</text>
</comment>
<dbReference type="InterPro" id="IPR002347">
    <property type="entry name" value="SDR_fam"/>
</dbReference>